<keyword evidence="3" id="KW-1185">Reference proteome</keyword>
<evidence type="ECO:0000313" key="3">
    <source>
        <dbReference type="Proteomes" id="UP000501802"/>
    </source>
</evidence>
<dbReference type="AlphaFoldDB" id="A0A6G9B007"/>
<feature type="domain" description="SHOCT" evidence="1">
    <location>
        <begin position="145"/>
        <end position="172"/>
    </location>
</feature>
<evidence type="ECO:0000313" key="2">
    <source>
        <dbReference type="EMBL" id="QIP18032.1"/>
    </source>
</evidence>
<dbReference type="Proteomes" id="UP000501802">
    <property type="component" value="Chromosome"/>
</dbReference>
<protein>
    <submittedName>
        <fullName evidence="2">SHOCT domain-containing protein</fullName>
    </submittedName>
</protein>
<dbReference type="Pfam" id="PF09851">
    <property type="entry name" value="SHOCT"/>
    <property type="match status" value="1"/>
</dbReference>
<name>A0A6G9B007_9BACT</name>
<dbReference type="InterPro" id="IPR018649">
    <property type="entry name" value="SHOCT"/>
</dbReference>
<gene>
    <name evidence="2" type="ORF">G8759_31425</name>
</gene>
<dbReference type="KEGG" id="spib:G8759_31425"/>
<organism evidence="2 3">
    <name type="scientific">Spirosoma aureum</name>
    <dbReference type="NCBI Taxonomy" id="2692134"/>
    <lineage>
        <taxon>Bacteria</taxon>
        <taxon>Pseudomonadati</taxon>
        <taxon>Bacteroidota</taxon>
        <taxon>Cytophagia</taxon>
        <taxon>Cytophagales</taxon>
        <taxon>Cytophagaceae</taxon>
        <taxon>Spirosoma</taxon>
    </lineage>
</organism>
<accession>A0A6G9B007</accession>
<proteinExistence type="predicted"/>
<reference evidence="2 3" key="1">
    <citation type="submission" date="2020-03" db="EMBL/GenBank/DDBJ databases">
        <authorList>
            <person name="Kim M.K."/>
        </authorList>
    </citation>
    <scope>NUCLEOTIDE SEQUENCE [LARGE SCALE GENOMIC DNA]</scope>
    <source>
        <strain evidence="2 3">BT328</strain>
    </source>
</reference>
<dbReference type="EMBL" id="CP050063">
    <property type="protein sequence ID" value="QIP18032.1"/>
    <property type="molecule type" value="Genomic_DNA"/>
</dbReference>
<evidence type="ECO:0000259" key="1">
    <source>
        <dbReference type="Pfam" id="PF09851"/>
    </source>
</evidence>
<sequence length="173" mass="19386">MSQTNRVSKEQLSAGYQTAVTGWVVHTDDTLQLGKGSMPDKRFAFIYESLTSFNYANSANSPNAYDRRNYLNSNMSGQRVRVKELLQYGTKRTGYTMIAKVGVGNIVNYWIEIDNAVEAGEILPPERYRTAKKSEAISTSGSVADELKKLKELMDAGVITKEEFEAQKKKLLN</sequence>